<dbReference type="PANTHER" id="PTHR30096:SF0">
    <property type="entry name" value="4,5-DOPA DIOXYGENASE EXTRADIOL-LIKE PROTEIN"/>
    <property type="match status" value="1"/>
</dbReference>
<dbReference type="InterPro" id="IPR004183">
    <property type="entry name" value="Xdiol_dOase_suB"/>
</dbReference>
<dbReference type="Proteomes" id="UP000198680">
    <property type="component" value="Unassembled WGS sequence"/>
</dbReference>
<sequence>MTTPAPTTPAPTTTAVADARIPATHPFAAHLRRTAALEATAPHRVWTPEDGPLPSLYLSHGGGPMPFQSPEWLDPLHDWARALPKPKAILVVSAHWESAPLSLSAARPSELVYDFGGFDALYHTFRYDTPDAGELARQVVGLVPDTEQVHQHARRGLDHGAWVPLKIMYPAADVPVLQLSLPTEDPDALLALGERLRPLREQGVLVVGSGHMTHGLPFLTREMFLENQVPGWSADFDAWAADALARGDVAELARFRTAAPGMPYAHPTVEHFTPLFVTLGAATDPTAPVLTTLDGYGVGLSRRSFQAA</sequence>
<comment type="cofactor">
    <cofactor evidence="1">
        <name>Zn(2+)</name>
        <dbReference type="ChEBI" id="CHEBI:29105"/>
    </cofactor>
</comment>
<evidence type="ECO:0000256" key="3">
    <source>
        <dbReference type="ARBA" id="ARBA00022723"/>
    </source>
</evidence>
<reference evidence="8" key="1">
    <citation type="submission" date="2016-10" db="EMBL/GenBank/DDBJ databases">
        <authorList>
            <person name="Varghese N."/>
            <person name="Submissions S."/>
        </authorList>
    </citation>
    <scope>NUCLEOTIDE SEQUENCE [LARGE SCALE GENOMIC DNA]</scope>
    <source>
        <strain evidence="8">DSM 45419</strain>
    </source>
</reference>
<dbReference type="STRING" id="1137991.SAMN05660642_01932"/>
<name>A0A1G9RHU6_9ACTN</name>
<proteinExistence type="inferred from homology"/>
<evidence type="ECO:0000256" key="5">
    <source>
        <dbReference type="ARBA" id="ARBA00023002"/>
    </source>
</evidence>
<evidence type="ECO:0000256" key="4">
    <source>
        <dbReference type="ARBA" id="ARBA00022833"/>
    </source>
</evidence>
<comment type="similarity">
    <text evidence="2">Belongs to the DODA-type extradiol aromatic ring-opening dioxygenase family.</text>
</comment>
<dbReference type="CDD" id="cd07363">
    <property type="entry name" value="45_DOPA_Dioxygenase"/>
    <property type="match status" value="1"/>
</dbReference>
<dbReference type="EMBL" id="FNHE01000004">
    <property type="protein sequence ID" value="SDM22798.1"/>
    <property type="molecule type" value="Genomic_DNA"/>
</dbReference>
<evidence type="ECO:0000313" key="8">
    <source>
        <dbReference type="Proteomes" id="UP000198680"/>
    </source>
</evidence>
<accession>A0A1G9RHU6</accession>
<dbReference type="GO" id="GO:0008198">
    <property type="term" value="F:ferrous iron binding"/>
    <property type="evidence" value="ECO:0007669"/>
    <property type="project" value="InterPro"/>
</dbReference>
<dbReference type="InterPro" id="IPR014436">
    <property type="entry name" value="Extradiol_dOase_DODA"/>
</dbReference>
<dbReference type="GO" id="GO:0008270">
    <property type="term" value="F:zinc ion binding"/>
    <property type="evidence" value="ECO:0007669"/>
    <property type="project" value="InterPro"/>
</dbReference>
<evidence type="ECO:0000259" key="6">
    <source>
        <dbReference type="Pfam" id="PF02900"/>
    </source>
</evidence>
<organism evidence="7 8">
    <name type="scientific">Geodermatophilus siccatus</name>
    <dbReference type="NCBI Taxonomy" id="1137991"/>
    <lineage>
        <taxon>Bacteria</taxon>
        <taxon>Bacillati</taxon>
        <taxon>Actinomycetota</taxon>
        <taxon>Actinomycetes</taxon>
        <taxon>Geodermatophilales</taxon>
        <taxon>Geodermatophilaceae</taxon>
        <taxon>Geodermatophilus</taxon>
    </lineage>
</organism>
<gene>
    <name evidence="7" type="ORF">SAMN05660642_01932</name>
</gene>
<dbReference type="Gene3D" id="3.40.830.10">
    <property type="entry name" value="LigB-like"/>
    <property type="match status" value="1"/>
</dbReference>
<dbReference type="SUPFAM" id="SSF53213">
    <property type="entry name" value="LigB-like"/>
    <property type="match status" value="1"/>
</dbReference>
<evidence type="ECO:0000256" key="2">
    <source>
        <dbReference type="ARBA" id="ARBA00007581"/>
    </source>
</evidence>
<dbReference type="AlphaFoldDB" id="A0A1G9RHU6"/>
<keyword evidence="5" id="KW-0560">Oxidoreductase</keyword>
<keyword evidence="4" id="KW-0862">Zinc</keyword>
<dbReference type="Pfam" id="PF02900">
    <property type="entry name" value="LigB"/>
    <property type="match status" value="1"/>
</dbReference>
<keyword evidence="8" id="KW-1185">Reference proteome</keyword>
<evidence type="ECO:0000313" key="7">
    <source>
        <dbReference type="EMBL" id="SDM22798.1"/>
    </source>
</evidence>
<dbReference type="OrthoDB" id="9790889at2"/>
<keyword evidence="3" id="KW-0479">Metal-binding</keyword>
<keyword evidence="7" id="KW-0223">Dioxygenase</keyword>
<dbReference type="RefSeq" id="WP_091216962.1">
    <property type="nucleotide sequence ID" value="NZ_FNHE01000004.1"/>
</dbReference>
<protein>
    <submittedName>
        <fullName evidence="7">Aromatic ring-opening dioxygenase, catalytic subunit, LigB family</fullName>
    </submittedName>
</protein>
<dbReference type="GO" id="GO:0016702">
    <property type="term" value="F:oxidoreductase activity, acting on single donors with incorporation of molecular oxygen, incorporation of two atoms of oxygen"/>
    <property type="evidence" value="ECO:0007669"/>
    <property type="project" value="UniProtKB-ARBA"/>
</dbReference>
<dbReference type="PANTHER" id="PTHR30096">
    <property type="entry name" value="4,5-DOPA DIOXYGENASE EXTRADIOL-LIKE PROTEIN"/>
    <property type="match status" value="1"/>
</dbReference>
<feature type="domain" description="Extradiol ring-cleavage dioxygenase class III enzyme subunit B" evidence="6">
    <location>
        <begin position="54"/>
        <end position="284"/>
    </location>
</feature>
<evidence type="ECO:0000256" key="1">
    <source>
        <dbReference type="ARBA" id="ARBA00001947"/>
    </source>
</evidence>